<dbReference type="EMBL" id="NGKB01000022">
    <property type="protein sequence ID" value="RSU09734.1"/>
    <property type="molecule type" value="Genomic_DNA"/>
</dbReference>
<feature type="domain" description="AMP-binding enzyme C-terminal" evidence="4">
    <location>
        <begin position="430"/>
        <end position="505"/>
    </location>
</feature>
<evidence type="ECO:0000256" key="2">
    <source>
        <dbReference type="ARBA" id="ARBA00022598"/>
    </source>
</evidence>
<dbReference type="InterPro" id="IPR000873">
    <property type="entry name" value="AMP-dep_synth/lig_dom"/>
</dbReference>
<comment type="caution">
    <text evidence="5">The sequence shown here is derived from an EMBL/GenBank/DDBJ whole genome shotgun (WGS) entry which is preliminary data.</text>
</comment>
<dbReference type="PANTHER" id="PTHR43201">
    <property type="entry name" value="ACYL-COA SYNTHETASE"/>
    <property type="match status" value="1"/>
</dbReference>
<dbReference type="RefSeq" id="WP_126796455.1">
    <property type="nucleotide sequence ID" value="NZ_CP060720.1"/>
</dbReference>
<evidence type="ECO:0000259" key="3">
    <source>
        <dbReference type="Pfam" id="PF00501"/>
    </source>
</evidence>
<dbReference type="GeneID" id="95581558"/>
<evidence type="ECO:0000313" key="5">
    <source>
        <dbReference type="EMBL" id="RSU09734.1"/>
    </source>
</evidence>
<dbReference type="SUPFAM" id="SSF56801">
    <property type="entry name" value="Acetyl-CoA synthetase-like"/>
    <property type="match status" value="1"/>
</dbReference>
<dbReference type="InterPro" id="IPR042099">
    <property type="entry name" value="ANL_N_sf"/>
</dbReference>
<dbReference type="GO" id="GO:0006631">
    <property type="term" value="P:fatty acid metabolic process"/>
    <property type="evidence" value="ECO:0007669"/>
    <property type="project" value="TreeGrafter"/>
</dbReference>
<dbReference type="PROSITE" id="PS00455">
    <property type="entry name" value="AMP_BINDING"/>
    <property type="match status" value="1"/>
</dbReference>
<accession>A0A430APA5</accession>
<dbReference type="Gene3D" id="3.40.50.12780">
    <property type="entry name" value="N-terminal domain of ligase-like"/>
    <property type="match status" value="1"/>
</dbReference>
<dbReference type="InterPro" id="IPR045851">
    <property type="entry name" value="AMP-bd_C_sf"/>
</dbReference>
<dbReference type="AlphaFoldDB" id="A0A430APA5"/>
<dbReference type="Gene3D" id="3.30.300.30">
    <property type="match status" value="1"/>
</dbReference>
<comment type="similarity">
    <text evidence="1">Belongs to the ATP-dependent AMP-binding enzyme family.</text>
</comment>
<keyword evidence="2" id="KW-0436">Ligase</keyword>
<dbReference type="OrthoDB" id="9762242at2"/>
<dbReference type="PANTHER" id="PTHR43201:SF5">
    <property type="entry name" value="MEDIUM-CHAIN ACYL-COA LIGASE ACSF2, MITOCHONDRIAL"/>
    <property type="match status" value="1"/>
</dbReference>
<dbReference type="Pfam" id="PF13193">
    <property type="entry name" value="AMP-binding_C"/>
    <property type="match status" value="1"/>
</dbReference>
<dbReference type="InterPro" id="IPR025110">
    <property type="entry name" value="AMP-bd_C"/>
</dbReference>
<organism evidence="5 6">
    <name type="scientific">Vagococcus carniphilus</name>
    <dbReference type="NCBI Taxonomy" id="218144"/>
    <lineage>
        <taxon>Bacteria</taxon>
        <taxon>Bacillati</taxon>
        <taxon>Bacillota</taxon>
        <taxon>Bacilli</taxon>
        <taxon>Lactobacillales</taxon>
        <taxon>Enterococcaceae</taxon>
        <taxon>Vagococcus</taxon>
    </lineage>
</organism>
<evidence type="ECO:0000259" key="4">
    <source>
        <dbReference type="Pfam" id="PF13193"/>
    </source>
</evidence>
<gene>
    <name evidence="5" type="ORF">CBF28_14560</name>
</gene>
<evidence type="ECO:0000256" key="1">
    <source>
        <dbReference type="ARBA" id="ARBA00006432"/>
    </source>
</evidence>
<keyword evidence="6" id="KW-1185">Reference proteome</keyword>
<evidence type="ECO:0008006" key="7">
    <source>
        <dbReference type="Google" id="ProtNLM"/>
    </source>
</evidence>
<dbReference type="Pfam" id="PF00501">
    <property type="entry name" value="AMP-binding"/>
    <property type="match status" value="1"/>
</dbReference>
<reference evidence="5 6" key="1">
    <citation type="submission" date="2017-05" db="EMBL/GenBank/DDBJ databases">
        <title>Vagococcus spp. assemblies.</title>
        <authorList>
            <person name="Gulvik C.A."/>
        </authorList>
    </citation>
    <scope>NUCLEOTIDE SEQUENCE [LARGE SCALE GENOMIC DNA]</scope>
    <source>
        <strain evidence="5 6">SS1714</strain>
    </source>
</reference>
<protein>
    <recommendedName>
        <fullName evidence="7">Long-chain fatty acid--CoA ligase</fullName>
    </recommendedName>
</protein>
<name>A0A430APA5_9ENTE</name>
<dbReference type="GO" id="GO:0031956">
    <property type="term" value="F:medium-chain fatty acid-CoA ligase activity"/>
    <property type="evidence" value="ECO:0007669"/>
    <property type="project" value="TreeGrafter"/>
</dbReference>
<feature type="domain" description="AMP-dependent synthetase/ligase" evidence="3">
    <location>
        <begin position="19"/>
        <end position="380"/>
    </location>
</feature>
<evidence type="ECO:0000313" key="6">
    <source>
        <dbReference type="Proteomes" id="UP000288028"/>
    </source>
</evidence>
<sequence>MGTTSIINETLINRAKISGKNEAVFDVKKNKRYSFDDLLNRANQLSYFLKNQLHLKKGDRIAFCAENSVEFIDSFYMSSQTGIIITTYNYLLNSKEISNMMKNEEPSVLFYCSKSFKKINLLAKEHPNCCFISLEEKEDNLAEYLYLDIMNNSQSELVESIDLSLDDIQMLIHTGGTTGIPKAAKISYQSIMFNAISEILTLDLTSADCSLLMLPFYHTAAWNVLTLPILYAGGRVIILGGFSEEQTFDLIEKEKPTVAIGVETIYKRLMDHSLFNHIDFSGFRWLLSGAAPISYPTMKPYWEKGIKLVNAYGATETGPNNIVHPVNQMSLEEAKEKWGAAGKVMMFNQMKIVDDEFKEVKKGVKGELIWRGPLTFSGYWNQETSAESMLADGWIRSGDIGFQDEDGYIYISGRIKNTIISGGENIYPLEIEKILMSHDLIEDVCIIGVKDDEWGEIGKALVVLKRNQKLTKSDIVTYLKQYISPFKIPKYIEFVDVIPKNAVGKTDYPLIHQKYA</sequence>
<proteinExistence type="inferred from homology"/>
<dbReference type="Proteomes" id="UP000288028">
    <property type="component" value="Unassembled WGS sequence"/>
</dbReference>
<dbReference type="InterPro" id="IPR020845">
    <property type="entry name" value="AMP-binding_CS"/>
</dbReference>